<dbReference type="GO" id="GO:0005886">
    <property type="term" value="C:plasma membrane"/>
    <property type="evidence" value="ECO:0007669"/>
    <property type="project" value="UniProtKB-SubCell"/>
</dbReference>
<dbReference type="RefSeq" id="WP_020976250.1">
    <property type="nucleotide sequence ID" value="NC_022198.1"/>
</dbReference>
<feature type="transmembrane region" description="Helical" evidence="8">
    <location>
        <begin position="103"/>
        <end position="124"/>
    </location>
</feature>
<keyword evidence="6 8" id="KW-1133">Transmembrane helix</keyword>
<dbReference type="Proteomes" id="UP000016943">
    <property type="component" value="Chromosome"/>
</dbReference>
<comment type="similarity">
    <text evidence="2">Belongs to the binding-protein-dependent transport system permease family. FecCD subfamily.</text>
</comment>
<dbReference type="HOGENOM" id="CLU_013016_1_0_11"/>
<comment type="subcellular location">
    <subcellularLocation>
        <location evidence="1">Cell membrane</location>
        <topology evidence="1">Multi-pass membrane protein</topology>
    </subcellularLocation>
</comment>
<dbReference type="InterPro" id="IPR000522">
    <property type="entry name" value="ABC_transptr_permease_BtuC"/>
</dbReference>
<evidence type="ECO:0000256" key="5">
    <source>
        <dbReference type="ARBA" id="ARBA00022692"/>
    </source>
</evidence>
<dbReference type="OrthoDB" id="9782305at2"/>
<name>U3GX93_9CORY</name>
<feature type="transmembrane region" description="Helical" evidence="8">
    <location>
        <begin position="296"/>
        <end position="315"/>
    </location>
</feature>
<keyword evidence="5 8" id="KW-0812">Transmembrane</keyword>
<dbReference type="PATRIC" id="fig|1348662.3.peg.942"/>
<evidence type="ECO:0000313" key="10">
    <source>
        <dbReference type="Proteomes" id="UP000016943"/>
    </source>
</evidence>
<feature type="transmembrane region" description="Helical" evidence="8">
    <location>
        <begin position="175"/>
        <end position="198"/>
    </location>
</feature>
<keyword evidence="4" id="KW-1003">Cell membrane</keyword>
<dbReference type="GO" id="GO:0033214">
    <property type="term" value="P:siderophore-iron import into cell"/>
    <property type="evidence" value="ECO:0007669"/>
    <property type="project" value="TreeGrafter"/>
</dbReference>
<accession>U3GX93</accession>
<feature type="transmembrane region" description="Helical" evidence="8">
    <location>
        <begin position="49"/>
        <end position="66"/>
    </location>
</feature>
<proteinExistence type="inferred from homology"/>
<evidence type="ECO:0000313" key="9">
    <source>
        <dbReference type="EMBL" id="AGU15098.1"/>
    </source>
</evidence>
<reference evidence="9 10" key="1">
    <citation type="journal article" date="2013" name="Genome Announc.">
        <title>Whole-Genome Sequence of the Clinical Strain Corynebacterium argentoratense DSM 44202, Isolated from a Human Throat Specimen.</title>
        <authorList>
            <person name="Bomholt C."/>
            <person name="Glaub A."/>
            <person name="Gravermann K."/>
            <person name="Albersmeier A."/>
            <person name="Brinkrolf K."/>
            <person name="Ruckert C."/>
            <person name="Tauch A."/>
        </authorList>
    </citation>
    <scope>NUCLEOTIDE SEQUENCE [LARGE SCALE GENOMIC DNA]</scope>
    <source>
        <strain evidence="9">DSM 44202</strain>
    </source>
</reference>
<feature type="transmembrane region" description="Helical" evidence="8">
    <location>
        <begin position="263"/>
        <end position="284"/>
    </location>
</feature>
<evidence type="ECO:0000256" key="1">
    <source>
        <dbReference type="ARBA" id="ARBA00004651"/>
    </source>
</evidence>
<dbReference type="Pfam" id="PF01032">
    <property type="entry name" value="FecCD"/>
    <property type="match status" value="1"/>
</dbReference>
<evidence type="ECO:0000256" key="2">
    <source>
        <dbReference type="ARBA" id="ARBA00007935"/>
    </source>
</evidence>
<dbReference type="InterPro" id="IPR037294">
    <property type="entry name" value="ABC_BtuC-like"/>
</dbReference>
<dbReference type="GO" id="GO:0022857">
    <property type="term" value="F:transmembrane transporter activity"/>
    <property type="evidence" value="ECO:0007669"/>
    <property type="project" value="InterPro"/>
</dbReference>
<feature type="transmembrane region" description="Helical" evidence="8">
    <location>
        <begin position="78"/>
        <end position="97"/>
    </location>
</feature>
<dbReference type="AlphaFoldDB" id="U3GX93"/>
<evidence type="ECO:0000256" key="4">
    <source>
        <dbReference type="ARBA" id="ARBA00022475"/>
    </source>
</evidence>
<dbReference type="KEGG" id="caz:CARG_04795"/>
<gene>
    <name evidence="9" type="ORF">CARG_04795</name>
</gene>
<organism evidence="9 10">
    <name type="scientific">Corynebacterium argentoratense DSM 44202</name>
    <dbReference type="NCBI Taxonomy" id="1348662"/>
    <lineage>
        <taxon>Bacteria</taxon>
        <taxon>Bacillati</taxon>
        <taxon>Actinomycetota</taxon>
        <taxon>Actinomycetes</taxon>
        <taxon>Mycobacteriales</taxon>
        <taxon>Corynebacteriaceae</taxon>
        <taxon>Corynebacterium</taxon>
    </lineage>
</organism>
<dbReference type="STRING" id="1348662.CARG_04795"/>
<feature type="transmembrane region" description="Helical" evidence="8">
    <location>
        <begin position="222"/>
        <end position="251"/>
    </location>
</feature>
<protein>
    <recommendedName>
        <fullName evidence="11">Iron ABC transporter permease</fullName>
    </recommendedName>
</protein>
<dbReference type="eggNOG" id="COG0609">
    <property type="taxonomic scope" value="Bacteria"/>
</dbReference>
<dbReference type="PANTHER" id="PTHR30472">
    <property type="entry name" value="FERRIC ENTEROBACTIN TRANSPORT SYSTEM PERMEASE PROTEIN"/>
    <property type="match status" value="1"/>
</dbReference>
<dbReference type="EMBL" id="CP006365">
    <property type="protein sequence ID" value="AGU15098.1"/>
    <property type="molecule type" value="Genomic_DNA"/>
</dbReference>
<feature type="transmembrane region" description="Helical" evidence="8">
    <location>
        <begin position="136"/>
        <end position="155"/>
    </location>
</feature>
<keyword evidence="7 8" id="KW-0472">Membrane</keyword>
<dbReference type="GeneID" id="78249745"/>
<keyword evidence="3" id="KW-0813">Transport</keyword>
<dbReference type="Gene3D" id="1.10.3470.10">
    <property type="entry name" value="ABC transporter involved in vitamin B12 uptake, BtuC"/>
    <property type="match status" value="1"/>
</dbReference>
<dbReference type="CDD" id="cd06550">
    <property type="entry name" value="TM_ABC_iron-siderophores_like"/>
    <property type="match status" value="1"/>
</dbReference>
<evidence type="ECO:0000256" key="8">
    <source>
        <dbReference type="SAM" id="Phobius"/>
    </source>
</evidence>
<evidence type="ECO:0000256" key="6">
    <source>
        <dbReference type="ARBA" id="ARBA00022989"/>
    </source>
</evidence>
<sequence length="320" mass="32326">MAALVALAVVSLFVGSGDVAPSAVFEVLRGRSSGSADETIVLGLRAPRIWVALLAGAALGMAGALTQTLTRNPLAEPGILGINSGAALAVVAAMSLVPDLPPVPLVVAAMLGSLVAGSVVLLLGGVWRGRHDVVRLVLSGAAFTAVTAALTNYVLVTNPQVFTQFRYWDAGAVQARPGALLVVTGVLSACAVVVLVLIGKQVNALSLGEEMAGSLGINPRRVYIAAGLCAVVLAACATSLVGPVGFLGLMAPLMVRWLTGPRIVPLMVGCALTGALVLLAADVWGRVVLPPREVQASIMCALLGGPVFVAIARKVRGIGG</sequence>
<keyword evidence="10" id="KW-1185">Reference proteome</keyword>
<evidence type="ECO:0008006" key="11">
    <source>
        <dbReference type="Google" id="ProtNLM"/>
    </source>
</evidence>
<dbReference type="SUPFAM" id="SSF81345">
    <property type="entry name" value="ABC transporter involved in vitamin B12 uptake, BtuC"/>
    <property type="match status" value="1"/>
</dbReference>
<evidence type="ECO:0000256" key="3">
    <source>
        <dbReference type="ARBA" id="ARBA00022448"/>
    </source>
</evidence>
<dbReference type="PANTHER" id="PTHR30472:SF1">
    <property type="entry name" value="FE(3+) DICITRATE TRANSPORT SYSTEM PERMEASE PROTEIN FECC-RELATED"/>
    <property type="match status" value="1"/>
</dbReference>
<evidence type="ECO:0000256" key="7">
    <source>
        <dbReference type="ARBA" id="ARBA00023136"/>
    </source>
</evidence>